<dbReference type="SUPFAM" id="SSF46458">
    <property type="entry name" value="Globin-like"/>
    <property type="match status" value="1"/>
</dbReference>
<dbReference type="GO" id="GO:0046872">
    <property type="term" value="F:metal ion binding"/>
    <property type="evidence" value="ECO:0007669"/>
    <property type="project" value="UniProtKB-KW"/>
</dbReference>
<dbReference type="EMBL" id="VLKI01000002">
    <property type="protein sequence ID" value="TWH90059.1"/>
    <property type="molecule type" value="Genomic_DNA"/>
</dbReference>
<keyword evidence="6" id="KW-1185">Reference proteome</keyword>
<organism evidence="5 6">
    <name type="scientific">Cytobacillus oceanisediminis</name>
    <dbReference type="NCBI Taxonomy" id="665099"/>
    <lineage>
        <taxon>Bacteria</taxon>
        <taxon>Bacillati</taxon>
        <taxon>Bacillota</taxon>
        <taxon>Bacilli</taxon>
        <taxon>Bacillales</taxon>
        <taxon>Bacillaceae</taxon>
        <taxon>Cytobacillus</taxon>
    </lineage>
</organism>
<protein>
    <submittedName>
        <fullName evidence="5">Globin</fullName>
    </submittedName>
</protein>
<keyword evidence="1" id="KW-0813">Transport</keyword>
<evidence type="ECO:0000256" key="2">
    <source>
        <dbReference type="ARBA" id="ARBA00022617"/>
    </source>
</evidence>
<dbReference type="Pfam" id="PF01152">
    <property type="entry name" value="Bac_globin"/>
    <property type="match status" value="1"/>
</dbReference>
<dbReference type="GO" id="GO:0020037">
    <property type="term" value="F:heme binding"/>
    <property type="evidence" value="ECO:0007669"/>
    <property type="project" value="InterPro"/>
</dbReference>
<name>A0A562K3Q3_9BACI</name>
<accession>A0A562K3Q3</accession>
<dbReference type="AlphaFoldDB" id="A0A562K3Q3"/>
<comment type="caution">
    <text evidence="5">The sequence shown here is derived from an EMBL/GenBank/DDBJ whole genome shotgun (WGS) entry which is preliminary data.</text>
</comment>
<evidence type="ECO:0000256" key="3">
    <source>
        <dbReference type="ARBA" id="ARBA00022723"/>
    </source>
</evidence>
<dbReference type="InterPro" id="IPR001486">
    <property type="entry name" value="Hemoglobin_trunc"/>
</dbReference>
<proteinExistence type="predicted"/>
<dbReference type="Gene3D" id="1.10.490.10">
    <property type="entry name" value="Globins"/>
    <property type="match status" value="1"/>
</dbReference>
<keyword evidence="4" id="KW-0408">Iron</keyword>
<dbReference type="InterPro" id="IPR009050">
    <property type="entry name" value="Globin-like_sf"/>
</dbReference>
<evidence type="ECO:0000256" key="4">
    <source>
        <dbReference type="ARBA" id="ARBA00023004"/>
    </source>
</evidence>
<keyword evidence="2" id="KW-0349">Heme</keyword>
<gene>
    <name evidence="5" type="ORF">IQ19_01318</name>
</gene>
<evidence type="ECO:0000313" key="6">
    <source>
        <dbReference type="Proteomes" id="UP000318667"/>
    </source>
</evidence>
<sequence>MSEQTLYEKVGGGEAIEKVVDYFYEELVLKDPKSINSSSTPIWSNRNAINLSSSAMHWEGLINTQAIQWQKHTKA</sequence>
<evidence type="ECO:0000256" key="1">
    <source>
        <dbReference type="ARBA" id="ARBA00022448"/>
    </source>
</evidence>
<dbReference type="InterPro" id="IPR012292">
    <property type="entry name" value="Globin/Proto"/>
</dbReference>
<reference evidence="5 6" key="1">
    <citation type="journal article" date="2015" name="Stand. Genomic Sci.">
        <title>Genomic Encyclopedia of Bacterial and Archaeal Type Strains, Phase III: the genomes of soil and plant-associated and newly described type strains.</title>
        <authorList>
            <person name="Whitman W.B."/>
            <person name="Woyke T."/>
            <person name="Klenk H.P."/>
            <person name="Zhou Y."/>
            <person name="Lilburn T.G."/>
            <person name="Beck B.J."/>
            <person name="De Vos P."/>
            <person name="Vandamme P."/>
            <person name="Eisen J.A."/>
            <person name="Garrity G."/>
            <person name="Hugenholtz P."/>
            <person name="Kyrpides N.C."/>
        </authorList>
    </citation>
    <scope>NUCLEOTIDE SEQUENCE [LARGE SCALE GENOMIC DNA]</scope>
    <source>
        <strain evidence="5 6">CGMCC 1.10115</strain>
    </source>
</reference>
<keyword evidence="3" id="KW-0479">Metal-binding</keyword>
<evidence type="ECO:0000313" key="5">
    <source>
        <dbReference type="EMBL" id="TWH90059.1"/>
    </source>
</evidence>
<dbReference type="GO" id="GO:0019825">
    <property type="term" value="F:oxygen binding"/>
    <property type="evidence" value="ECO:0007669"/>
    <property type="project" value="InterPro"/>
</dbReference>
<dbReference type="Proteomes" id="UP000318667">
    <property type="component" value="Unassembled WGS sequence"/>
</dbReference>